<sequence length="153" mass="18020">MDKILIILLLLSFIQIVFNCTCMFTPPKKSWCRAKWISYVKIEYVHYKRNSLNGDIIQDLYGVKYKVRHLEVFKKPRSIKKLSKYIYTPSISALCGVPGFRKNIKIYIMGNIDENNRLTINACTSLNFHYMKNGKISKSDLKILRKKKYKPCK</sequence>
<dbReference type="STRING" id="6248.A0A0K0DY94"/>
<reference evidence="9" key="1">
    <citation type="submission" date="2015-08" db="UniProtKB">
        <authorList>
            <consortium name="WormBaseParasite"/>
        </authorList>
    </citation>
    <scope>IDENTIFICATION</scope>
</reference>
<dbReference type="PANTHER" id="PTHR11844:SF25">
    <property type="entry name" value="NTR DOMAIN-CONTAINING PROTEIN"/>
    <property type="match status" value="1"/>
</dbReference>
<dbReference type="GO" id="GO:0008191">
    <property type="term" value="F:metalloendopeptidase inhibitor activity"/>
    <property type="evidence" value="ECO:0007669"/>
    <property type="project" value="InterPro"/>
</dbReference>
<dbReference type="WBParaSite" id="TCONS_00006483.p1">
    <property type="protein sequence ID" value="TCONS_00006483.p1"/>
    <property type="gene ID" value="XLOC_004627"/>
</dbReference>
<evidence type="ECO:0000256" key="3">
    <source>
        <dbReference type="ARBA" id="ARBA00023157"/>
    </source>
</evidence>
<evidence type="ECO:0000313" key="9">
    <source>
        <dbReference type="WBParaSite" id="SSTP_0000220800.1"/>
    </source>
</evidence>
<organism evidence="9">
    <name type="scientific">Strongyloides stercoralis</name>
    <name type="common">Threadworm</name>
    <dbReference type="NCBI Taxonomy" id="6248"/>
    <lineage>
        <taxon>Eukaryota</taxon>
        <taxon>Metazoa</taxon>
        <taxon>Ecdysozoa</taxon>
        <taxon>Nematoda</taxon>
        <taxon>Chromadorea</taxon>
        <taxon>Rhabditida</taxon>
        <taxon>Tylenchina</taxon>
        <taxon>Panagrolaimomorpha</taxon>
        <taxon>Strongyloidoidea</taxon>
        <taxon>Strongyloididae</taxon>
        <taxon>Strongyloides</taxon>
    </lineage>
</organism>
<keyword evidence="4" id="KW-0479">Metal-binding</keyword>
<dbReference type="GO" id="GO:0046872">
    <property type="term" value="F:metal ion binding"/>
    <property type="evidence" value="ECO:0007669"/>
    <property type="project" value="UniProtKB-KW"/>
</dbReference>
<evidence type="ECO:0000259" key="7">
    <source>
        <dbReference type="PROSITE" id="PS50189"/>
    </source>
</evidence>
<dbReference type="PROSITE" id="PS50189">
    <property type="entry name" value="NTR"/>
    <property type="match status" value="1"/>
</dbReference>
<dbReference type="PANTHER" id="PTHR11844">
    <property type="entry name" value="METALLOPROTEASE INHIBITOR"/>
    <property type="match status" value="1"/>
</dbReference>
<dbReference type="GO" id="GO:0005615">
    <property type="term" value="C:extracellular space"/>
    <property type="evidence" value="ECO:0007669"/>
    <property type="project" value="TreeGrafter"/>
</dbReference>
<evidence type="ECO:0000256" key="5">
    <source>
        <dbReference type="PIRSR" id="PIRSR601820-3"/>
    </source>
</evidence>
<protein>
    <submittedName>
        <fullName evidence="9 10">NTR domain-containing protein</fullName>
    </submittedName>
</protein>
<feature type="signal peptide" evidence="6">
    <location>
        <begin position="1"/>
        <end position="19"/>
    </location>
</feature>
<dbReference type="InterPro" id="IPR001820">
    <property type="entry name" value="TIMP"/>
</dbReference>
<dbReference type="Gene3D" id="2.40.50.120">
    <property type="match status" value="1"/>
</dbReference>
<evidence type="ECO:0000313" key="10">
    <source>
        <dbReference type="WBParaSite" id="TCONS_00006483.p1"/>
    </source>
</evidence>
<dbReference type="AlphaFoldDB" id="A0A0K0DY94"/>
<feature type="disulfide bond" evidence="5">
    <location>
        <begin position="20"/>
        <end position="95"/>
    </location>
</feature>
<feature type="binding site" evidence="4">
    <location>
        <position position="20"/>
    </location>
    <ligand>
        <name>Zn(2+)</name>
        <dbReference type="ChEBI" id="CHEBI:29105"/>
        <note>ligand shared with metalloproteinase partner</note>
    </ligand>
</feature>
<name>A0A0K0DY94_STRER</name>
<dbReference type="Proteomes" id="UP000035681">
    <property type="component" value="Unplaced"/>
</dbReference>
<feature type="domain" description="NTR" evidence="7">
    <location>
        <begin position="20"/>
        <end position="152"/>
    </location>
</feature>
<evidence type="ECO:0000256" key="6">
    <source>
        <dbReference type="SAM" id="SignalP"/>
    </source>
</evidence>
<comment type="subcellular location">
    <subcellularLocation>
        <location evidence="1">Secreted</location>
    </subcellularLocation>
</comment>
<dbReference type="GO" id="GO:0051045">
    <property type="term" value="P:negative regulation of membrane protein ectodomain proteolysis"/>
    <property type="evidence" value="ECO:0007669"/>
    <property type="project" value="TreeGrafter"/>
</dbReference>
<evidence type="ECO:0000256" key="2">
    <source>
        <dbReference type="ARBA" id="ARBA00022525"/>
    </source>
</evidence>
<evidence type="ECO:0000313" key="8">
    <source>
        <dbReference type="Proteomes" id="UP000035681"/>
    </source>
</evidence>
<dbReference type="InterPro" id="IPR001134">
    <property type="entry name" value="Netrin_domain"/>
</dbReference>
<feature type="chain" id="PRO_5005327369" evidence="6">
    <location>
        <begin position="20"/>
        <end position="153"/>
    </location>
</feature>
<accession>A0A0K0DY94</accession>
<dbReference type="GO" id="GO:0002020">
    <property type="term" value="F:protease binding"/>
    <property type="evidence" value="ECO:0007669"/>
    <property type="project" value="TreeGrafter"/>
</dbReference>
<dbReference type="WBParaSite" id="SSTP_0000220800.1">
    <property type="protein sequence ID" value="SSTP_0000220800.1"/>
    <property type="gene ID" value="SSTP_0000220800"/>
</dbReference>
<proteinExistence type="predicted"/>
<keyword evidence="8" id="KW-1185">Reference proteome</keyword>
<keyword evidence="6" id="KW-0732">Signal</keyword>
<evidence type="ECO:0000256" key="4">
    <source>
        <dbReference type="PIRSR" id="PIRSR601820-1"/>
    </source>
</evidence>
<keyword evidence="4" id="KW-0862">Zinc</keyword>
<keyword evidence="3 5" id="KW-1015">Disulfide bond</keyword>
<feature type="disulfide bond" evidence="5">
    <location>
        <begin position="22"/>
        <end position="123"/>
    </location>
</feature>
<dbReference type="GO" id="GO:0031012">
    <property type="term" value="C:extracellular matrix"/>
    <property type="evidence" value="ECO:0007669"/>
    <property type="project" value="TreeGrafter"/>
</dbReference>
<dbReference type="Pfam" id="PF00965">
    <property type="entry name" value="TIMP"/>
    <property type="match status" value="1"/>
</dbReference>
<dbReference type="InterPro" id="IPR008993">
    <property type="entry name" value="TIMP-like_OB-fold"/>
</dbReference>
<dbReference type="SUPFAM" id="SSF50242">
    <property type="entry name" value="TIMP-like"/>
    <property type="match status" value="1"/>
</dbReference>
<keyword evidence="2" id="KW-0964">Secreted</keyword>
<evidence type="ECO:0000256" key="1">
    <source>
        <dbReference type="ARBA" id="ARBA00004613"/>
    </source>
</evidence>